<dbReference type="STRING" id="29655.A0A0K9NKD0"/>
<evidence type="ECO:0000256" key="8">
    <source>
        <dbReference type="RuleBase" id="RU367155"/>
    </source>
</evidence>
<dbReference type="GO" id="GO:0000981">
    <property type="term" value="F:DNA-binding transcription factor activity, RNA polymerase II-specific"/>
    <property type="evidence" value="ECO:0000318"/>
    <property type="project" value="GO_Central"/>
</dbReference>
<evidence type="ECO:0000256" key="4">
    <source>
        <dbReference type="ARBA" id="ARBA00023159"/>
    </source>
</evidence>
<keyword evidence="4" id="KW-0010">Activator</keyword>
<dbReference type="InterPro" id="IPR001289">
    <property type="entry name" value="NFYA"/>
</dbReference>
<evidence type="ECO:0000256" key="5">
    <source>
        <dbReference type="ARBA" id="ARBA00023163"/>
    </source>
</evidence>
<dbReference type="OrthoDB" id="1097733at2759"/>
<dbReference type="PRINTS" id="PR00616">
    <property type="entry name" value="CCAATSUBUNTB"/>
</dbReference>
<feature type="region of interest" description="Disordered" evidence="9">
    <location>
        <begin position="1"/>
        <end position="22"/>
    </location>
</feature>
<comment type="caution">
    <text evidence="10">The sequence shown here is derived from an EMBL/GenBank/DDBJ whole genome shotgun (WGS) entry which is preliminary data.</text>
</comment>
<feature type="compositionally biased region" description="Polar residues" evidence="9">
    <location>
        <begin position="194"/>
        <end position="213"/>
    </location>
</feature>
<evidence type="ECO:0000256" key="1">
    <source>
        <dbReference type="ARBA" id="ARBA00004123"/>
    </source>
</evidence>
<keyword evidence="5 8" id="KW-0804">Transcription</keyword>
<evidence type="ECO:0000313" key="10">
    <source>
        <dbReference type="EMBL" id="KMZ56430.1"/>
    </source>
</evidence>
<comment type="similarity">
    <text evidence="8">Belongs to the NFYA/HAP2 subunit family.</text>
</comment>
<evidence type="ECO:0000256" key="2">
    <source>
        <dbReference type="ARBA" id="ARBA00023015"/>
    </source>
</evidence>
<protein>
    <recommendedName>
        <fullName evidence="8">Nuclear transcription factor Y subunit</fullName>
    </recommendedName>
</protein>
<dbReference type="GO" id="GO:0003677">
    <property type="term" value="F:DNA binding"/>
    <property type="evidence" value="ECO:0007669"/>
    <property type="project" value="UniProtKB-KW"/>
</dbReference>
<evidence type="ECO:0000256" key="3">
    <source>
        <dbReference type="ARBA" id="ARBA00023125"/>
    </source>
</evidence>
<dbReference type="SMART" id="SM00521">
    <property type="entry name" value="CBF"/>
    <property type="match status" value="1"/>
</dbReference>
<dbReference type="EMBL" id="LFYR01002184">
    <property type="protein sequence ID" value="KMZ56430.1"/>
    <property type="molecule type" value="Genomic_DNA"/>
</dbReference>
<sequence>MTSSHSSSSHSDECGDEQQNNSQLNVQPQLSTGNIPLGMEPLAAQFIVPHGQLEMDPNAVQATAAYPFVDPYYGGILAAYHDGKTIVHPYYAGIQPGLPLPSDAIEEPVYVNAKQYRGILRRRQSRAKAESENKLIKNRKPYLHESRHLHALKRARGCGGRFLTAKDVNKKNSDAEFQAPPSSNESLRQDSEENTTSAHNAQSSAGPSTNGFYLNNGMKAGNSH</sequence>
<keyword evidence="11" id="KW-1185">Reference proteome</keyword>
<keyword evidence="2 8" id="KW-0805">Transcription regulation</keyword>
<comment type="function">
    <text evidence="8">Component of the sequence-specific heterotrimeric transcription factor (NF-Y) which specifically recognizes a 5'-CCAAT-3' box motif found in the promoters of its target genes.</text>
</comment>
<organism evidence="10 11">
    <name type="scientific">Zostera marina</name>
    <name type="common">Eelgrass</name>
    <dbReference type="NCBI Taxonomy" id="29655"/>
    <lineage>
        <taxon>Eukaryota</taxon>
        <taxon>Viridiplantae</taxon>
        <taxon>Streptophyta</taxon>
        <taxon>Embryophyta</taxon>
        <taxon>Tracheophyta</taxon>
        <taxon>Spermatophyta</taxon>
        <taxon>Magnoliopsida</taxon>
        <taxon>Liliopsida</taxon>
        <taxon>Zosteraceae</taxon>
        <taxon>Zostera</taxon>
    </lineage>
</organism>
<dbReference type="PROSITE" id="PS00686">
    <property type="entry name" value="NFYA_HAP2_1"/>
    <property type="match status" value="1"/>
</dbReference>
<dbReference type="Gene3D" id="6.10.250.2430">
    <property type="match status" value="1"/>
</dbReference>
<dbReference type="PROSITE" id="PS51152">
    <property type="entry name" value="NFYA_HAP2_2"/>
    <property type="match status" value="1"/>
</dbReference>
<evidence type="ECO:0000256" key="7">
    <source>
        <dbReference type="ARBA" id="ARBA00025911"/>
    </source>
</evidence>
<dbReference type="AlphaFoldDB" id="A0A0K9NKD0"/>
<dbReference type="Pfam" id="PF02045">
    <property type="entry name" value="CBFB_NFYA"/>
    <property type="match status" value="1"/>
</dbReference>
<dbReference type="GO" id="GO:0016602">
    <property type="term" value="C:CCAAT-binding factor complex"/>
    <property type="evidence" value="ECO:0007669"/>
    <property type="project" value="InterPro"/>
</dbReference>
<feature type="region of interest" description="Disordered" evidence="9">
    <location>
        <begin position="169"/>
        <end position="224"/>
    </location>
</feature>
<evidence type="ECO:0000256" key="9">
    <source>
        <dbReference type="SAM" id="MobiDB-lite"/>
    </source>
</evidence>
<dbReference type="GO" id="GO:0006357">
    <property type="term" value="P:regulation of transcription by RNA polymerase II"/>
    <property type="evidence" value="ECO:0000318"/>
    <property type="project" value="GO_Central"/>
</dbReference>
<keyword evidence="3 8" id="KW-0238">DNA-binding</keyword>
<comment type="subcellular location">
    <subcellularLocation>
        <location evidence="1 8">Nucleus</location>
    </subcellularLocation>
</comment>
<accession>A0A0K9NKD0</accession>
<name>A0A0K9NKD0_ZOSMR</name>
<keyword evidence="6 8" id="KW-0539">Nucleus</keyword>
<evidence type="ECO:0000313" key="11">
    <source>
        <dbReference type="Proteomes" id="UP000036987"/>
    </source>
</evidence>
<dbReference type="PANTHER" id="PTHR12632">
    <property type="entry name" value="TRANSCRIPTION FACTOR NF-Y ALPHA-RELATED"/>
    <property type="match status" value="1"/>
</dbReference>
<evidence type="ECO:0000256" key="6">
    <source>
        <dbReference type="ARBA" id="ARBA00023242"/>
    </source>
</evidence>
<reference evidence="11" key="1">
    <citation type="journal article" date="2016" name="Nature">
        <title>The genome of the seagrass Zostera marina reveals angiosperm adaptation to the sea.</title>
        <authorList>
            <person name="Olsen J.L."/>
            <person name="Rouze P."/>
            <person name="Verhelst B."/>
            <person name="Lin Y.-C."/>
            <person name="Bayer T."/>
            <person name="Collen J."/>
            <person name="Dattolo E."/>
            <person name="De Paoli E."/>
            <person name="Dittami S."/>
            <person name="Maumus F."/>
            <person name="Michel G."/>
            <person name="Kersting A."/>
            <person name="Lauritano C."/>
            <person name="Lohaus R."/>
            <person name="Toepel M."/>
            <person name="Tonon T."/>
            <person name="Vanneste K."/>
            <person name="Amirebrahimi M."/>
            <person name="Brakel J."/>
            <person name="Bostroem C."/>
            <person name="Chovatia M."/>
            <person name="Grimwood J."/>
            <person name="Jenkins J.W."/>
            <person name="Jueterbock A."/>
            <person name="Mraz A."/>
            <person name="Stam W.T."/>
            <person name="Tice H."/>
            <person name="Bornberg-Bauer E."/>
            <person name="Green P.J."/>
            <person name="Pearson G.A."/>
            <person name="Procaccini G."/>
            <person name="Duarte C.M."/>
            <person name="Schmutz J."/>
            <person name="Reusch T.B.H."/>
            <person name="Van de Peer Y."/>
        </authorList>
    </citation>
    <scope>NUCLEOTIDE SEQUENCE [LARGE SCALE GENOMIC DNA]</scope>
    <source>
        <strain evidence="11">cv. Finnish</strain>
    </source>
</reference>
<dbReference type="InterPro" id="IPR018362">
    <property type="entry name" value="CCAAT-binding_factor_CS"/>
</dbReference>
<gene>
    <name evidence="10" type="ORF">ZOSMA_95G00240</name>
</gene>
<comment type="subunit">
    <text evidence="7">Heterotrimeric transcription factor composed of three components, NF-YA, NF-YB and NF-YC. NF-YB and NF-YC must interact and dimerize for NF-YA association and DNA binding.</text>
</comment>
<proteinExistence type="inferred from homology"/>
<dbReference type="Proteomes" id="UP000036987">
    <property type="component" value="Unassembled WGS sequence"/>
</dbReference>